<sequence length="315" mass="34976">MVHEYRKLSQTFEEIKAENRCLKNSSVEPSTAQLGDSDSLQTELSKLKLENDLLRTKSYELSSENERLSQVMSSWTKSSVSLGKLHETQKPLDDKSGLGFSFGESISEGMSTRSDLPGDKFKKMNFFKASVIHDVCESVKYNDQISQQLNHKGKSCIGYTIPEKSKPIRLTNRLEKDKAKAGPKSSVPNQQRRGSTKAKSVWLGQLHDQLSNHDNLKTHTGKQHQPQRDTGSNPSTESSIKELMKKQQIDTIGCGHGVCEYMGATHSSQHTAPDAKHSSTCCCPTHEVWELPTPLIVANRSQQGDEGDGSYPLGL</sequence>
<dbReference type="Proteomes" id="UP000250235">
    <property type="component" value="Unassembled WGS sequence"/>
</dbReference>
<evidence type="ECO:0000256" key="2">
    <source>
        <dbReference type="SAM" id="MobiDB-lite"/>
    </source>
</evidence>
<keyword evidence="1" id="KW-0175">Coiled coil</keyword>
<protein>
    <submittedName>
        <fullName evidence="3">Uncharacterized protein</fullName>
    </submittedName>
</protein>
<gene>
    <name evidence="3" type="ORF">F511_35567</name>
</gene>
<dbReference type="EMBL" id="KQ999394">
    <property type="protein sequence ID" value="KZV41728.1"/>
    <property type="molecule type" value="Genomic_DNA"/>
</dbReference>
<evidence type="ECO:0000313" key="3">
    <source>
        <dbReference type="EMBL" id="KZV41728.1"/>
    </source>
</evidence>
<feature type="coiled-coil region" evidence="1">
    <location>
        <begin position="5"/>
        <end position="57"/>
    </location>
</feature>
<proteinExistence type="predicted"/>
<keyword evidence="4" id="KW-1185">Reference proteome</keyword>
<feature type="compositionally biased region" description="Polar residues" evidence="2">
    <location>
        <begin position="228"/>
        <end position="238"/>
    </location>
</feature>
<reference evidence="3 4" key="1">
    <citation type="journal article" date="2015" name="Proc. Natl. Acad. Sci. U.S.A.">
        <title>The resurrection genome of Boea hygrometrica: A blueprint for survival of dehydration.</title>
        <authorList>
            <person name="Xiao L."/>
            <person name="Yang G."/>
            <person name="Zhang L."/>
            <person name="Yang X."/>
            <person name="Zhao S."/>
            <person name="Ji Z."/>
            <person name="Zhou Q."/>
            <person name="Hu M."/>
            <person name="Wang Y."/>
            <person name="Chen M."/>
            <person name="Xu Y."/>
            <person name="Jin H."/>
            <person name="Xiao X."/>
            <person name="Hu G."/>
            <person name="Bao F."/>
            <person name="Hu Y."/>
            <person name="Wan P."/>
            <person name="Li L."/>
            <person name="Deng X."/>
            <person name="Kuang T."/>
            <person name="Xiang C."/>
            <person name="Zhu J.K."/>
            <person name="Oliver M.J."/>
            <person name="He Y."/>
        </authorList>
    </citation>
    <scope>NUCLEOTIDE SEQUENCE [LARGE SCALE GENOMIC DNA]</scope>
    <source>
        <strain evidence="4">cv. XS01</strain>
    </source>
</reference>
<name>A0A2Z7CBP4_9LAMI</name>
<evidence type="ECO:0000313" key="4">
    <source>
        <dbReference type="Proteomes" id="UP000250235"/>
    </source>
</evidence>
<dbReference type="AlphaFoldDB" id="A0A2Z7CBP4"/>
<organism evidence="3 4">
    <name type="scientific">Dorcoceras hygrometricum</name>
    <dbReference type="NCBI Taxonomy" id="472368"/>
    <lineage>
        <taxon>Eukaryota</taxon>
        <taxon>Viridiplantae</taxon>
        <taxon>Streptophyta</taxon>
        <taxon>Embryophyta</taxon>
        <taxon>Tracheophyta</taxon>
        <taxon>Spermatophyta</taxon>
        <taxon>Magnoliopsida</taxon>
        <taxon>eudicotyledons</taxon>
        <taxon>Gunneridae</taxon>
        <taxon>Pentapetalae</taxon>
        <taxon>asterids</taxon>
        <taxon>lamiids</taxon>
        <taxon>Lamiales</taxon>
        <taxon>Gesneriaceae</taxon>
        <taxon>Didymocarpoideae</taxon>
        <taxon>Trichosporeae</taxon>
        <taxon>Loxocarpinae</taxon>
        <taxon>Dorcoceras</taxon>
    </lineage>
</organism>
<feature type="region of interest" description="Disordered" evidence="2">
    <location>
        <begin position="167"/>
        <end position="199"/>
    </location>
</feature>
<evidence type="ECO:0000256" key="1">
    <source>
        <dbReference type="SAM" id="Coils"/>
    </source>
</evidence>
<accession>A0A2Z7CBP4</accession>
<feature type="region of interest" description="Disordered" evidence="2">
    <location>
        <begin position="212"/>
        <end position="246"/>
    </location>
</feature>